<organism evidence="1 2">
    <name type="scientific">Eruca vesicaria subsp. sativa</name>
    <name type="common">Garden rocket</name>
    <name type="synonym">Eruca sativa</name>
    <dbReference type="NCBI Taxonomy" id="29727"/>
    <lineage>
        <taxon>Eukaryota</taxon>
        <taxon>Viridiplantae</taxon>
        <taxon>Streptophyta</taxon>
        <taxon>Embryophyta</taxon>
        <taxon>Tracheophyta</taxon>
        <taxon>Spermatophyta</taxon>
        <taxon>Magnoliopsida</taxon>
        <taxon>eudicotyledons</taxon>
        <taxon>Gunneridae</taxon>
        <taxon>Pentapetalae</taxon>
        <taxon>rosids</taxon>
        <taxon>malvids</taxon>
        <taxon>Brassicales</taxon>
        <taxon>Brassicaceae</taxon>
        <taxon>Brassiceae</taxon>
        <taxon>Eruca</taxon>
    </lineage>
</organism>
<dbReference type="InterPro" id="IPR044668">
    <property type="entry name" value="PuuD-like"/>
</dbReference>
<dbReference type="EMBL" id="CAKOAT010104488">
    <property type="protein sequence ID" value="CAH8326336.1"/>
    <property type="molecule type" value="Genomic_DNA"/>
</dbReference>
<evidence type="ECO:0000313" key="1">
    <source>
        <dbReference type="EMBL" id="CAH8326336.1"/>
    </source>
</evidence>
<name>A0ABC8JFP5_ERUVS</name>
<reference evidence="1 2" key="1">
    <citation type="submission" date="2022-03" db="EMBL/GenBank/DDBJ databases">
        <authorList>
            <person name="Macdonald S."/>
            <person name="Ahmed S."/>
            <person name="Newling K."/>
        </authorList>
    </citation>
    <scope>NUCLEOTIDE SEQUENCE [LARGE SCALE GENOMIC DNA]</scope>
</reference>
<keyword evidence="2" id="KW-1185">Reference proteome</keyword>
<dbReference type="PANTHER" id="PTHR43235">
    <property type="entry name" value="GLUTAMINE AMIDOTRANSFERASE PB2B2.05-RELATED"/>
    <property type="match status" value="1"/>
</dbReference>
<evidence type="ECO:0008006" key="3">
    <source>
        <dbReference type="Google" id="ProtNLM"/>
    </source>
</evidence>
<gene>
    <name evidence="1" type="ORF">ERUC_LOCUS10621</name>
</gene>
<dbReference type="Proteomes" id="UP001642260">
    <property type="component" value="Unassembled WGS sequence"/>
</dbReference>
<accession>A0ABC8JFP5</accession>
<protein>
    <recommendedName>
        <fullName evidence="3">Maturase K</fullName>
    </recommendedName>
</protein>
<sequence length="128" mass="15249">MDLHINYFLLNLSIPFSFWVNGESLSNSSRVLVVSPTVRKNKFVNFVGEYHLDLIVRYGYVPVIVPRVTGVHMLLDSFNPIHEFFFVKEKTLILLFTNLKSPLFHQKSFKRLETHMRMIRLLKKERFY</sequence>
<dbReference type="AlphaFoldDB" id="A0ABC8JFP5"/>
<evidence type="ECO:0000313" key="2">
    <source>
        <dbReference type="Proteomes" id="UP001642260"/>
    </source>
</evidence>
<dbReference type="PANTHER" id="PTHR43235:SF1">
    <property type="entry name" value="GLUTAMINE AMIDOTRANSFERASE PB2B2.05-RELATED"/>
    <property type="match status" value="1"/>
</dbReference>
<proteinExistence type="predicted"/>
<comment type="caution">
    <text evidence="1">The sequence shown here is derived from an EMBL/GenBank/DDBJ whole genome shotgun (WGS) entry which is preliminary data.</text>
</comment>